<dbReference type="OrthoDB" id="47007at2759"/>
<dbReference type="AlphaFoldDB" id="A0A8H5NUB6"/>
<dbReference type="RefSeq" id="XP_036530866.1">
    <property type="nucleotide sequence ID" value="XM_036678588.1"/>
</dbReference>
<name>A0A8H5NUB6_GIBSU</name>
<evidence type="ECO:0000313" key="3">
    <source>
        <dbReference type="Proteomes" id="UP000547976"/>
    </source>
</evidence>
<protein>
    <submittedName>
        <fullName evidence="2">Uncharacterized protein</fullName>
    </submittedName>
</protein>
<sequence length="115" mass="13202">MRLEQLRMRNQGQDSEPASPGQTVEARIETAEKEIKAVKRRISTAERETEALQKRTDEIDPEGYDAKLLEVQQELIEVDDKCSGIENTMVTRENLEDFGEDIRQTIGKRIMGNDH</sequence>
<evidence type="ECO:0000256" key="1">
    <source>
        <dbReference type="SAM" id="MobiDB-lite"/>
    </source>
</evidence>
<gene>
    <name evidence="2" type="ORF">FSUBG_13672</name>
</gene>
<reference evidence="2 3" key="1">
    <citation type="submission" date="2020-05" db="EMBL/GenBank/DDBJ databases">
        <title>Identification and distribution of gene clusters putatively required for synthesis of sphingolipid metabolism inhibitors in phylogenetically diverse species of the filamentous fungus Fusarium.</title>
        <authorList>
            <person name="Kim H.-S."/>
            <person name="Busman M."/>
            <person name="Brown D.W."/>
            <person name="Divon H."/>
            <person name="Uhlig S."/>
            <person name="Proctor R.H."/>
        </authorList>
    </citation>
    <scope>NUCLEOTIDE SEQUENCE [LARGE SCALE GENOMIC DNA]</scope>
    <source>
        <strain evidence="2 3">NRRL 66333</strain>
    </source>
</reference>
<organism evidence="2 3">
    <name type="scientific">Gibberella subglutinans</name>
    <name type="common">Fusarium subglutinans</name>
    <dbReference type="NCBI Taxonomy" id="42677"/>
    <lineage>
        <taxon>Eukaryota</taxon>
        <taxon>Fungi</taxon>
        <taxon>Dikarya</taxon>
        <taxon>Ascomycota</taxon>
        <taxon>Pezizomycotina</taxon>
        <taxon>Sordariomycetes</taxon>
        <taxon>Hypocreomycetidae</taxon>
        <taxon>Hypocreales</taxon>
        <taxon>Nectriaceae</taxon>
        <taxon>Fusarium</taxon>
        <taxon>Fusarium fujikuroi species complex</taxon>
    </lineage>
</organism>
<feature type="compositionally biased region" description="Polar residues" evidence="1">
    <location>
        <begin position="8"/>
        <end position="22"/>
    </location>
</feature>
<dbReference type="GeneID" id="59313306"/>
<dbReference type="Proteomes" id="UP000547976">
    <property type="component" value="Unassembled WGS sequence"/>
</dbReference>
<comment type="caution">
    <text evidence="2">The sequence shown here is derived from an EMBL/GenBank/DDBJ whole genome shotgun (WGS) entry which is preliminary data.</text>
</comment>
<keyword evidence="3" id="KW-1185">Reference proteome</keyword>
<dbReference type="EMBL" id="JAAOAV010000376">
    <property type="protein sequence ID" value="KAF5579022.1"/>
    <property type="molecule type" value="Genomic_DNA"/>
</dbReference>
<evidence type="ECO:0000313" key="2">
    <source>
        <dbReference type="EMBL" id="KAF5579022.1"/>
    </source>
</evidence>
<feature type="region of interest" description="Disordered" evidence="1">
    <location>
        <begin position="1"/>
        <end position="25"/>
    </location>
</feature>
<accession>A0A8H5NUB6</accession>
<proteinExistence type="predicted"/>